<gene>
    <name evidence="4" type="ORF">ACFPCY_21750</name>
</gene>
<evidence type="ECO:0000256" key="2">
    <source>
        <dbReference type="ARBA" id="ARBA00022679"/>
    </source>
</evidence>
<dbReference type="InterPro" id="IPR041698">
    <property type="entry name" value="Methyltransf_25"/>
</dbReference>
<accession>A0ABV9U0N1</accession>
<keyword evidence="5" id="KW-1185">Reference proteome</keyword>
<sequence length="256" mass="27990">MSTLAPTVADRWITRWDRQQEGYLPDREERFTALIDAVEAAGRPDPLVLDLGCGPGSLAARLLDRLPDATVVGVDTDPLLLTLGRSVHASRPNLRFVDADLRVPGWTRALGLDRPADAAVSTTALHWITEDELAVTYGELATVLRPGGLFLNGDNFGVADRAPGLARLDRALQERERTRRFGDTPPEDWSDWWDAAALDPDLGPLKSERDDSAAAHHGSESHLLSTHVRVLTDAGFREVGTVWQRGDSRVLAALLP</sequence>
<dbReference type="EMBL" id="JBHSIT010000006">
    <property type="protein sequence ID" value="MFC4909961.1"/>
    <property type="molecule type" value="Genomic_DNA"/>
</dbReference>
<comment type="caution">
    <text evidence="4">The sequence shown here is derived from an EMBL/GenBank/DDBJ whole genome shotgun (WGS) entry which is preliminary data.</text>
</comment>
<name>A0ABV9U0N1_9ACTN</name>
<evidence type="ECO:0000256" key="1">
    <source>
        <dbReference type="ARBA" id="ARBA00022603"/>
    </source>
</evidence>
<evidence type="ECO:0000313" key="5">
    <source>
        <dbReference type="Proteomes" id="UP001595872"/>
    </source>
</evidence>
<dbReference type="GO" id="GO:0032259">
    <property type="term" value="P:methylation"/>
    <property type="evidence" value="ECO:0007669"/>
    <property type="project" value="UniProtKB-KW"/>
</dbReference>
<keyword evidence="1 4" id="KW-0489">Methyltransferase</keyword>
<dbReference type="Proteomes" id="UP001595872">
    <property type="component" value="Unassembled WGS sequence"/>
</dbReference>
<dbReference type="InterPro" id="IPR029063">
    <property type="entry name" value="SAM-dependent_MTases_sf"/>
</dbReference>
<evidence type="ECO:0000313" key="4">
    <source>
        <dbReference type="EMBL" id="MFC4909961.1"/>
    </source>
</evidence>
<dbReference type="Gene3D" id="3.40.50.150">
    <property type="entry name" value="Vaccinia Virus protein VP39"/>
    <property type="match status" value="1"/>
</dbReference>
<feature type="domain" description="Methyltransferase" evidence="3">
    <location>
        <begin position="48"/>
        <end position="148"/>
    </location>
</feature>
<keyword evidence="2" id="KW-0808">Transferase</keyword>
<dbReference type="GO" id="GO:0008168">
    <property type="term" value="F:methyltransferase activity"/>
    <property type="evidence" value="ECO:0007669"/>
    <property type="project" value="UniProtKB-KW"/>
</dbReference>
<dbReference type="PANTHER" id="PTHR43861">
    <property type="entry name" value="TRANS-ACONITATE 2-METHYLTRANSFERASE-RELATED"/>
    <property type="match status" value="1"/>
</dbReference>
<protein>
    <submittedName>
        <fullName evidence="4">Class I SAM-dependent methyltransferase</fullName>
    </submittedName>
</protein>
<organism evidence="4 5">
    <name type="scientific">Actinomadura gamaensis</name>
    <dbReference type="NCBI Taxonomy" id="1763541"/>
    <lineage>
        <taxon>Bacteria</taxon>
        <taxon>Bacillati</taxon>
        <taxon>Actinomycetota</taxon>
        <taxon>Actinomycetes</taxon>
        <taxon>Streptosporangiales</taxon>
        <taxon>Thermomonosporaceae</taxon>
        <taxon>Actinomadura</taxon>
    </lineage>
</organism>
<proteinExistence type="predicted"/>
<dbReference type="Pfam" id="PF13649">
    <property type="entry name" value="Methyltransf_25"/>
    <property type="match status" value="1"/>
</dbReference>
<dbReference type="RefSeq" id="WP_378257901.1">
    <property type="nucleotide sequence ID" value="NZ_JBHSIT010000006.1"/>
</dbReference>
<dbReference type="CDD" id="cd02440">
    <property type="entry name" value="AdoMet_MTases"/>
    <property type="match status" value="1"/>
</dbReference>
<dbReference type="PANTHER" id="PTHR43861:SF1">
    <property type="entry name" value="TRANS-ACONITATE 2-METHYLTRANSFERASE"/>
    <property type="match status" value="1"/>
</dbReference>
<evidence type="ECO:0000259" key="3">
    <source>
        <dbReference type="Pfam" id="PF13649"/>
    </source>
</evidence>
<reference evidence="5" key="1">
    <citation type="journal article" date="2019" name="Int. J. Syst. Evol. Microbiol.">
        <title>The Global Catalogue of Microorganisms (GCM) 10K type strain sequencing project: providing services to taxonomists for standard genome sequencing and annotation.</title>
        <authorList>
            <consortium name="The Broad Institute Genomics Platform"/>
            <consortium name="The Broad Institute Genome Sequencing Center for Infectious Disease"/>
            <person name="Wu L."/>
            <person name="Ma J."/>
        </authorList>
    </citation>
    <scope>NUCLEOTIDE SEQUENCE [LARGE SCALE GENOMIC DNA]</scope>
    <source>
        <strain evidence="5">KLKA75</strain>
    </source>
</reference>
<dbReference type="SUPFAM" id="SSF53335">
    <property type="entry name" value="S-adenosyl-L-methionine-dependent methyltransferases"/>
    <property type="match status" value="1"/>
</dbReference>